<dbReference type="InterPro" id="IPR052733">
    <property type="entry name" value="Chloroplast_QOR"/>
</dbReference>
<dbReference type="AlphaFoldDB" id="A0A1Q8CSG6"/>
<dbReference type="GO" id="GO:0016491">
    <property type="term" value="F:oxidoreductase activity"/>
    <property type="evidence" value="ECO:0007669"/>
    <property type="project" value="InterPro"/>
</dbReference>
<proteinExistence type="predicted"/>
<protein>
    <submittedName>
        <fullName evidence="2">Alcohol dehydrogenase</fullName>
    </submittedName>
</protein>
<dbReference type="InterPro" id="IPR013154">
    <property type="entry name" value="ADH-like_N"/>
</dbReference>
<dbReference type="Pfam" id="PF08240">
    <property type="entry name" value="ADH_N"/>
    <property type="match status" value="1"/>
</dbReference>
<comment type="caution">
    <text evidence="2">The sequence shown here is derived from an EMBL/GenBank/DDBJ whole genome shotgun (WGS) entry which is preliminary data.</text>
</comment>
<dbReference type="Proteomes" id="UP000185596">
    <property type="component" value="Unassembled WGS sequence"/>
</dbReference>
<name>A0A1Q8CSG6_9PSEU</name>
<dbReference type="Gene3D" id="3.90.180.10">
    <property type="entry name" value="Medium-chain alcohol dehydrogenases, catalytic domain"/>
    <property type="match status" value="1"/>
</dbReference>
<dbReference type="STRING" id="1912961.BU204_11730"/>
<dbReference type="CDD" id="cd08267">
    <property type="entry name" value="MDR1"/>
    <property type="match status" value="1"/>
</dbReference>
<dbReference type="SUPFAM" id="SSF51735">
    <property type="entry name" value="NAD(P)-binding Rossmann-fold domains"/>
    <property type="match status" value="1"/>
</dbReference>
<reference evidence="2 3" key="1">
    <citation type="submission" date="2016-12" db="EMBL/GenBank/DDBJ databases">
        <title>The draft genome sequence of Actinophytocola sp. 11-183.</title>
        <authorList>
            <person name="Wang W."/>
            <person name="Yuan L."/>
        </authorList>
    </citation>
    <scope>NUCLEOTIDE SEQUENCE [LARGE SCALE GENOMIC DNA]</scope>
    <source>
        <strain evidence="2 3">11-183</strain>
    </source>
</reference>
<dbReference type="SMART" id="SM00829">
    <property type="entry name" value="PKS_ER"/>
    <property type="match status" value="1"/>
</dbReference>
<feature type="domain" description="Enoyl reductase (ER)" evidence="1">
    <location>
        <begin position="10"/>
        <end position="321"/>
    </location>
</feature>
<dbReference type="InterPro" id="IPR020843">
    <property type="entry name" value="ER"/>
</dbReference>
<dbReference type="InterPro" id="IPR002364">
    <property type="entry name" value="Quin_OxRdtase/zeta-crystal_CS"/>
</dbReference>
<dbReference type="PANTHER" id="PTHR44013">
    <property type="entry name" value="ZINC-TYPE ALCOHOL DEHYDROGENASE-LIKE PROTEIN C16A3.02C"/>
    <property type="match status" value="1"/>
</dbReference>
<dbReference type="PROSITE" id="PS01162">
    <property type="entry name" value="QOR_ZETA_CRYSTAL"/>
    <property type="match status" value="1"/>
</dbReference>
<dbReference type="GO" id="GO:0008270">
    <property type="term" value="F:zinc ion binding"/>
    <property type="evidence" value="ECO:0007669"/>
    <property type="project" value="InterPro"/>
</dbReference>
<organism evidence="2 3">
    <name type="scientific">Actinophytocola xanthii</name>
    <dbReference type="NCBI Taxonomy" id="1912961"/>
    <lineage>
        <taxon>Bacteria</taxon>
        <taxon>Bacillati</taxon>
        <taxon>Actinomycetota</taxon>
        <taxon>Actinomycetes</taxon>
        <taxon>Pseudonocardiales</taxon>
        <taxon>Pseudonocardiaceae</taxon>
    </lineage>
</organism>
<evidence type="ECO:0000259" key="1">
    <source>
        <dbReference type="SMART" id="SM00829"/>
    </source>
</evidence>
<dbReference type="PANTHER" id="PTHR44013:SF1">
    <property type="entry name" value="ZINC-TYPE ALCOHOL DEHYDROGENASE-LIKE PROTEIN C16A3.02C"/>
    <property type="match status" value="1"/>
</dbReference>
<dbReference type="SUPFAM" id="SSF50129">
    <property type="entry name" value="GroES-like"/>
    <property type="match status" value="1"/>
</dbReference>
<dbReference type="Gene3D" id="3.40.50.720">
    <property type="entry name" value="NAD(P)-binding Rossmann-like Domain"/>
    <property type="match status" value="1"/>
</dbReference>
<evidence type="ECO:0000313" key="2">
    <source>
        <dbReference type="EMBL" id="OLF17286.1"/>
    </source>
</evidence>
<dbReference type="RefSeq" id="WP_075125661.1">
    <property type="nucleotide sequence ID" value="NZ_MSIE01000018.1"/>
</dbReference>
<dbReference type="EMBL" id="MSIE01000018">
    <property type="protein sequence ID" value="OLF17286.1"/>
    <property type="molecule type" value="Genomic_DNA"/>
</dbReference>
<dbReference type="OrthoDB" id="3727682at2"/>
<dbReference type="InterPro" id="IPR036291">
    <property type="entry name" value="NAD(P)-bd_dom_sf"/>
</dbReference>
<dbReference type="InterPro" id="IPR011032">
    <property type="entry name" value="GroES-like_sf"/>
</dbReference>
<gene>
    <name evidence="2" type="ORF">BU204_11730</name>
</gene>
<evidence type="ECO:0000313" key="3">
    <source>
        <dbReference type="Proteomes" id="UP000185596"/>
    </source>
</evidence>
<dbReference type="Pfam" id="PF13602">
    <property type="entry name" value="ADH_zinc_N_2"/>
    <property type="match status" value="1"/>
</dbReference>
<accession>A0A1Q8CSG6</accession>
<sequence length="323" mass="34209">MKAIHYRRYGPPDVLELVDLDPPPVGDDDVLVRVRTTSVNPLEAHLMRGEPYLVRAVMGLPRPRTGRLGADLAGVVEAVGRNVTTYRAGDEVFGYGTGTWAEYVALRADGVLLPKPERLTFEQAGAVGIAAFTALQALRKKAGVRAGQHVLVNGASGGVGTFTVQVAKALGAEVTGVCSTRNVELVRSIGADHVVDYTAENFTAGEPRYDAVIDIAGSRTPSEIKRVLTRKGVLVSVGGPIKGMWVSPLTGPLTLAVRSLFGSQTLTPMLAKGNLADLEVLRDLLAAGTVTPVVDRTFPLADAAAAIRYLEDEHARGKVVLTV</sequence>
<keyword evidence="3" id="KW-1185">Reference proteome</keyword>